<dbReference type="KEGG" id="pry:Prubr_63200"/>
<proteinExistence type="predicted"/>
<organism evidence="1 2">
    <name type="scientific">Polymorphospora rubra</name>
    <dbReference type="NCBI Taxonomy" id="338584"/>
    <lineage>
        <taxon>Bacteria</taxon>
        <taxon>Bacillati</taxon>
        <taxon>Actinomycetota</taxon>
        <taxon>Actinomycetes</taxon>
        <taxon>Micromonosporales</taxon>
        <taxon>Micromonosporaceae</taxon>
        <taxon>Polymorphospora</taxon>
    </lineage>
</organism>
<dbReference type="Proteomes" id="UP000680866">
    <property type="component" value="Chromosome"/>
</dbReference>
<dbReference type="EMBL" id="AP023359">
    <property type="protein sequence ID" value="BCJ69299.1"/>
    <property type="molecule type" value="Genomic_DNA"/>
</dbReference>
<keyword evidence="2" id="KW-1185">Reference proteome</keyword>
<protein>
    <submittedName>
        <fullName evidence="1">Uncharacterized protein</fullName>
    </submittedName>
</protein>
<evidence type="ECO:0000313" key="1">
    <source>
        <dbReference type="EMBL" id="BCJ69299.1"/>
    </source>
</evidence>
<dbReference type="AlphaFoldDB" id="A0A810NB29"/>
<evidence type="ECO:0000313" key="2">
    <source>
        <dbReference type="Proteomes" id="UP000680866"/>
    </source>
</evidence>
<accession>A0A810NB29</accession>
<gene>
    <name evidence="1" type="ORF">Prubr_63200</name>
</gene>
<name>A0A810NB29_9ACTN</name>
<reference evidence="1" key="1">
    <citation type="submission" date="2020-08" db="EMBL/GenBank/DDBJ databases">
        <title>Whole genome shotgun sequence of Polymorphospora rubra NBRC 101157.</title>
        <authorList>
            <person name="Komaki H."/>
            <person name="Tamura T."/>
        </authorList>
    </citation>
    <scope>NUCLEOTIDE SEQUENCE</scope>
    <source>
        <strain evidence="1">NBRC 101157</strain>
    </source>
</reference>
<sequence>MDAAARIVLVTEQLVKPHGVVGVLHGRLRPGGRDAGAAGAVAVGEVEQERGRRPGVVRDVVHDEDENVVVEGEGEQPRVQGWLPAEVERVGCHLGYGLGERALTDLVDGQLAQGGDVVDDLLVRYAAGRRKDGAQALVASGDIAQGSG</sequence>